<organism evidence="1 2">
    <name type="scientific">Chryseobacterium populi</name>
    <dbReference type="NCBI Taxonomy" id="1144316"/>
    <lineage>
        <taxon>Bacteria</taxon>
        <taxon>Pseudomonadati</taxon>
        <taxon>Bacteroidota</taxon>
        <taxon>Flavobacteriia</taxon>
        <taxon>Flavobacteriales</taxon>
        <taxon>Weeksellaceae</taxon>
        <taxon>Chryseobacterium group</taxon>
        <taxon>Chryseobacterium</taxon>
    </lineage>
</organism>
<name>J2JU97_9FLAO</name>
<evidence type="ECO:0000313" key="2">
    <source>
        <dbReference type="Proteomes" id="UP000007509"/>
    </source>
</evidence>
<dbReference type="Proteomes" id="UP000007509">
    <property type="component" value="Unassembled WGS sequence"/>
</dbReference>
<dbReference type="PATRIC" id="fig|1144316.3.peg.2410"/>
<comment type="caution">
    <text evidence="1">The sequence shown here is derived from an EMBL/GenBank/DDBJ whole genome shotgun (WGS) entry which is preliminary data.</text>
</comment>
<evidence type="ECO:0000313" key="1">
    <source>
        <dbReference type="EMBL" id="EJL71440.1"/>
    </source>
</evidence>
<reference evidence="1 2" key="1">
    <citation type="journal article" date="2012" name="J. Bacteriol.">
        <title>Twenty-one genome sequences from Pseudomonas species and 19 genome sequences from diverse bacteria isolated from the rhizosphere and endosphere of Populus deltoides.</title>
        <authorList>
            <person name="Brown S.D."/>
            <person name="Utturkar S.M."/>
            <person name="Klingeman D.M."/>
            <person name="Johnson C.M."/>
            <person name="Martin S.L."/>
            <person name="Land M.L."/>
            <person name="Lu T.Y."/>
            <person name="Schadt C.W."/>
            <person name="Doktycz M.J."/>
            <person name="Pelletier D.A."/>
        </authorList>
    </citation>
    <scope>NUCLEOTIDE SEQUENCE [LARGE SCALE GENOMIC DNA]</scope>
    <source>
        <strain evidence="1 2">CF314</strain>
    </source>
</reference>
<dbReference type="EMBL" id="AKJY01000041">
    <property type="protein sequence ID" value="EJL71440.1"/>
    <property type="molecule type" value="Genomic_DNA"/>
</dbReference>
<accession>J2JU97</accession>
<dbReference type="AlphaFoldDB" id="J2JU97"/>
<gene>
    <name evidence="1" type="ORF">PMI13_02388</name>
</gene>
<dbReference type="RefSeq" id="WP_007843866.1">
    <property type="nucleotide sequence ID" value="NZ_AKJY01000041.1"/>
</dbReference>
<sequence>MDAANNGIRAEIAASTDKSDIRYDTAGTLEVIAGTQESNNVLLPDATDNAGWTQLPAVLGILNTVQRIVVNNLNIGSSITLTPGIWLIYVD</sequence>
<proteinExistence type="predicted"/>
<keyword evidence="2" id="KW-1185">Reference proteome</keyword>
<protein>
    <submittedName>
        <fullName evidence="1">Uncharacterized protein</fullName>
    </submittedName>
</protein>